<dbReference type="EMBL" id="QJKD01000004">
    <property type="protein sequence ID" value="PXX54349.1"/>
    <property type="molecule type" value="Genomic_DNA"/>
</dbReference>
<dbReference type="Pfam" id="PF00563">
    <property type="entry name" value="EAL"/>
    <property type="match status" value="1"/>
</dbReference>
<dbReference type="SUPFAM" id="SSF53850">
    <property type="entry name" value="Periplasmic binding protein-like II"/>
    <property type="match status" value="2"/>
</dbReference>
<feature type="transmembrane region" description="Helical" evidence="1">
    <location>
        <begin position="503"/>
        <end position="526"/>
    </location>
</feature>
<dbReference type="CDD" id="cd01949">
    <property type="entry name" value="GGDEF"/>
    <property type="match status" value="1"/>
</dbReference>
<dbReference type="PROSITE" id="PS50883">
    <property type="entry name" value="EAL"/>
    <property type="match status" value="1"/>
</dbReference>
<keyword evidence="1" id="KW-0812">Transmembrane</keyword>
<reference evidence="5 6" key="1">
    <citation type="submission" date="2018-05" db="EMBL/GenBank/DDBJ databases">
        <title>Genomic Encyclopedia of Type Strains, Phase IV (KMG-IV): sequencing the most valuable type-strain genomes for metagenomic binning, comparative biology and taxonomic classification.</title>
        <authorList>
            <person name="Goeker M."/>
        </authorList>
    </citation>
    <scope>NUCLEOTIDE SEQUENCE [LARGE SCALE GENOMIC DNA]</scope>
    <source>
        <strain evidence="5 6">DSM 24995</strain>
    </source>
</reference>
<sequence>MQTKTKNLNWTALIAALFIAFLFPLKVSAAEGDSVARVGYYEDGDYMYHNMQGEYEGYNFEFLQEVSKLSGLSYEVVDTPSWQEAFRLLVDGKIDILPAVYRTEERTEQMLFTDESMCTIYTTLNVRMDDSRYNYEDFDAFQGMSVGIIKGGEDGESFKRYCEEHGVTLHIIEYDETQELLDALEDGTLDGVAITHLGRSSVFRSVAQFAPTPMYIAVSRQRPDLLAQINRAINDILLRNPAYRTDLYDKYLSPSANQIPALTREEAAFVEAADNPIHISYDPSLAPLSYSNEKGEFCGIMADIFSLIGEKSGLSFQFEARSALESLSALKRGETDVIAVADGDYLWDERNHMNTTLRFLHTPSAMITKGERPDVKVLALPEGYQLSERVAQNNTDKEILYLDTVQACFDAVLEGKAQATYTNTQTANYIISTPEYEELHITTLTQYPNDLCIGISKSADSSLFSILDKYSQYMSNEEIDSLLLKNSVSARPITVEAFVRQNIWLITGLVAVVFGCIILLLCINLFNMTRSKRRIQNLLYRDELTGLDNINRFYVRAREFLSAKSSEHYAVIYCDIDRFKLINDTFGFEEGDKVLCAFGDITQRFVQEKESCARLSADNFVMLKYYKEWDMLTAQLKKIQTELNQWRKDRGVIPYEIDISFGAYPADIGEKQDIKQMLDLANYAMHSAKTAAGGSVVLYDEEMRKKALIEQELEGRLAVAMEQREFEAYYQPKVDMNTRAIVGCEALVRWNHPELGLLMPNSFVPFFEKKGIITDVDLYMFDQVCRTIRTWLDKGLPVVAVSCNFSQLHFEHTDLIKQISEIADRYQIPHHLLEVEITESTIASVSEGVASVLLMQLKQHGFQIAIDDFGSGYSSLGQLQSLRADVLKLDRSFVCAGLQGPREQIVIENLVNMAVELGMEVVCEGMETEAQVNVLREIGCRIAQGYYFYRPMQTDAFERLLTPEA</sequence>
<dbReference type="AlphaFoldDB" id="A0A2V3Y925"/>
<dbReference type="CDD" id="cd01007">
    <property type="entry name" value="PBP2_BvgS_HisK_like"/>
    <property type="match status" value="1"/>
</dbReference>
<dbReference type="SMART" id="SM00267">
    <property type="entry name" value="GGDEF"/>
    <property type="match status" value="1"/>
</dbReference>
<dbReference type="Pfam" id="PF00990">
    <property type="entry name" value="GGDEF"/>
    <property type="match status" value="1"/>
</dbReference>
<evidence type="ECO:0000259" key="4">
    <source>
        <dbReference type="PROSITE" id="PS50887"/>
    </source>
</evidence>
<keyword evidence="1" id="KW-0472">Membrane</keyword>
<dbReference type="RefSeq" id="WP_110322685.1">
    <property type="nucleotide sequence ID" value="NZ_QJKD01000004.1"/>
</dbReference>
<feature type="signal peptide" evidence="2">
    <location>
        <begin position="1"/>
        <end position="29"/>
    </location>
</feature>
<feature type="chain" id="PRO_5015891968" evidence="2">
    <location>
        <begin position="30"/>
        <end position="965"/>
    </location>
</feature>
<dbReference type="InterPro" id="IPR029787">
    <property type="entry name" value="Nucleotide_cyclase"/>
</dbReference>
<evidence type="ECO:0000256" key="1">
    <source>
        <dbReference type="SAM" id="Phobius"/>
    </source>
</evidence>
<keyword evidence="2" id="KW-0732">Signal</keyword>
<feature type="domain" description="EAL" evidence="3">
    <location>
        <begin position="710"/>
        <end position="965"/>
    </location>
</feature>
<protein>
    <submittedName>
        <fullName evidence="5">Periplasmic sensor diguanylate cyclase/phosphodiesterase</fullName>
    </submittedName>
</protein>
<dbReference type="GeneID" id="86061197"/>
<proteinExistence type="predicted"/>
<keyword evidence="1" id="KW-1133">Transmembrane helix</keyword>
<dbReference type="Gene3D" id="3.20.20.450">
    <property type="entry name" value="EAL domain"/>
    <property type="match status" value="1"/>
</dbReference>
<dbReference type="PROSITE" id="PS50887">
    <property type="entry name" value="GGDEF"/>
    <property type="match status" value="1"/>
</dbReference>
<dbReference type="GO" id="GO:0071111">
    <property type="term" value="F:cyclic-guanylate-specific phosphodiesterase activity"/>
    <property type="evidence" value="ECO:0007669"/>
    <property type="project" value="InterPro"/>
</dbReference>
<dbReference type="CDD" id="cd01948">
    <property type="entry name" value="EAL"/>
    <property type="match status" value="1"/>
</dbReference>
<dbReference type="PANTHER" id="PTHR33121:SF70">
    <property type="entry name" value="SIGNALING PROTEIN YKOW"/>
    <property type="match status" value="1"/>
</dbReference>
<organism evidence="5 6">
    <name type="scientific">Hungatella effluvii</name>
    <dbReference type="NCBI Taxonomy" id="1096246"/>
    <lineage>
        <taxon>Bacteria</taxon>
        <taxon>Bacillati</taxon>
        <taxon>Bacillota</taxon>
        <taxon>Clostridia</taxon>
        <taxon>Lachnospirales</taxon>
        <taxon>Lachnospiraceae</taxon>
        <taxon>Hungatella</taxon>
    </lineage>
</organism>
<dbReference type="InterPro" id="IPR001638">
    <property type="entry name" value="Solute-binding_3/MltF_N"/>
</dbReference>
<dbReference type="InterPro" id="IPR043128">
    <property type="entry name" value="Rev_trsase/Diguanyl_cyclase"/>
</dbReference>
<dbReference type="Gene3D" id="3.30.70.270">
    <property type="match status" value="1"/>
</dbReference>
<evidence type="ECO:0000259" key="3">
    <source>
        <dbReference type="PROSITE" id="PS50883"/>
    </source>
</evidence>
<dbReference type="SMART" id="SM00052">
    <property type="entry name" value="EAL"/>
    <property type="match status" value="1"/>
</dbReference>
<dbReference type="SMART" id="SM00062">
    <property type="entry name" value="PBPb"/>
    <property type="match status" value="2"/>
</dbReference>
<evidence type="ECO:0000256" key="2">
    <source>
        <dbReference type="SAM" id="SignalP"/>
    </source>
</evidence>
<comment type="caution">
    <text evidence="5">The sequence shown here is derived from an EMBL/GenBank/DDBJ whole genome shotgun (WGS) entry which is preliminary data.</text>
</comment>
<accession>A0A2V3Y925</accession>
<feature type="domain" description="GGDEF" evidence="4">
    <location>
        <begin position="567"/>
        <end position="701"/>
    </location>
</feature>
<dbReference type="NCBIfam" id="TIGR00254">
    <property type="entry name" value="GGDEF"/>
    <property type="match status" value="1"/>
</dbReference>
<dbReference type="SUPFAM" id="SSF55073">
    <property type="entry name" value="Nucleotide cyclase"/>
    <property type="match status" value="1"/>
</dbReference>
<dbReference type="SUPFAM" id="SSF141868">
    <property type="entry name" value="EAL domain-like"/>
    <property type="match status" value="1"/>
</dbReference>
<gene>
    <name evidence="5" type="ORF">DFR60_104174</name>
</gene>
<dbReference type="InterPro" id="IPR050706">
    <property type="entry name" value="Cyclic-di-GMP_PDE-like"/>
</dbReference>
<dbReference type="InterPro" id="IPR035919">
    <property type="entry name" value="EAL_sf"/>
</dbReference>
<dbReference type="Gene3D" id="3.40.190.10">
    <property type="entry name" value="Periplasmic binding protein-like II"/>
    <property type="match status" value="4"/>
</dbReference>
<dbReference type="PANTHER" id="PTHR33121">
    <property type="entry name" value="CYCLIC DI-GMP PHOSPHODIESTERASE PDEF"/>
    <property type="match status" value="1"/>
</dbReference>
<dbReference type="Pfam" id="PF00497">
    <property type="entry name" value="SBP_bac_3"/>
    <property type="match status" value="2"/>
</dbReference>
<dbReference type="InterPro" id="IPR001633">
    <property type="entry name" value="EAL_dom"/>
</dbReference>
<evidence type="ECO:0000313" key="5">
    <source>
        <dbReference type="EMBL" id="PXX54349.1"/>
    </source>
</evidence>
<dbReference type="InterPro" id="IPR000160">
    <property type="entry name" value="GGDEF_dom"/>
</dbReference>
<keyword evidence="6" id="KW-1185">Reference proteome</keyword>
<name>A0A2V3Y925_9FIRM</name>
<dbReference type="Proteomes" id="UP000248057">
    <property type="component" value="Unassembled WGS sequence"/>
</dbReference>
<evidence type="ECO:0000313" key="6">
    <source>
        <dbReference type="Proteomes" id="UP000248057"/>
    </source>
</evidence>